<dbReference type="CDD" id="cd00268">
    <property type="entry name" value="DEADc"/>
    <property type="match status" value="1"/>
</dbReference>
<keyword evidence="1 6" id="KW-0547">Nucleotide-binding</keyword>
<feature type="domain" description="Helicase ATP-binding" evidence="7">
    <location>
        <begin position="33"/>
        <end position="208"/>
    </location>
</feature>
<keyword evidence="4 6" id="KW-0067">ATP-binding</keyword>
<evidence type="ECO:0000256" key="2">
    <source>
        <dbReference type="ARBA" id="ARBA00022801"/>
    </source>
</evidence>
<dbReference type="Proteomes" id="UP000042527">
    <property type="component" value="Unassembled WGS sequence"/>
</dbReference>
<dbReference type="GeneID" id="57752810"/>
<dbReference type="RefSeq" id="WP_002695719.1">
    <property type="nucleotide sequence ID" value="NZ_CDNC01000003.1"/>
</dbReference>
<dbReference type="Gene3D" id="3.40.50.300">
    <property type="entry name" value="P-loop containing nucleotide triphosphate hydrolases"/>
    <property type="match status" value="2"/>
</dbReference>
<dbReference type="GO" id="GO:0005524">
    <property type="term" value="F:ATP binding"/>
    <property type="evidence" value="ECO:0007669"/>
    <property type="project" value="UniProtKB-KW"/>
</dbReference>
<dbReference type="PROSITE" id="PS51192">
    <property type="entry name" value="HELICASE_ATP_BIND_1"/>
    <property type="match status" value="1"/>
</dbReference>
<sequence length="388" mass="44164">MIDFSKLNIEDAFIEKLQNIHITIPSKVQQEVIPLLMQGKSLFFESETGTGKTFAFLLPLLHRYILHNKEDKQQPKIIILTPTVELAAQIKEEIQKLQLSQQKIRSLLCIGGASMKYQIEALKAKPHIIIGTPARIADLINLKKLKTNFVHAVVIDEADRLLSKELGKDLQRVITELSEASQWIACSATLKKKEREELLALINPNASAKIEFIQMEEEGVLKENIEHWALFSERRNKIDTLRSFIKAREPAKFLVFTSPAAQVENIVSKLNFKKLHATPLYSNLDGKERKKMLADFKADRIRILVTSDLAARGLDIPDIEYVIQMTLPADKDFFIHRAGRTGRAGKKGINLVIGDAYELKRLKHFEQELGLIIYPKVLRFGKVENPET</sequence>
<reference evidence="11" key="1">
    <citation type="submission" date="2015-01" db="EMBL/GenBank/DDBJ databases">
        <authorList>
            <person name="Manzoor Shahid"/>
            <person name="Zubair Saima"/>
        </authorList>
    </citation>
    <scope>NUCLEOTIDE SEQUENCE [LARGE SCALE GENOMIC DNA]</scope>
    <source>
        <strain evidence="11">V1</strain>
    </source>
</reference>
<evidence type="ECO:0000256" key="3">
    <source>
        <dbReference type="ARBA" id="ARBA00022806"/>
    </source>
</evidence>
<dbReference type="SUPFAM" id="SSF52540">
    <property type="entry name" value="P-loop containing nucleoside triphosphate hydrolases"/>
    <property type="match status" value="1"/>
</dbReference>
<evidence type="ECO:0000256" key="1">
    <source>
        <dbReference type="ARBA" id="ARBA00022741"/>
    </source>
</evidence>
<dbReference type="CDD" id="cd18787">
    <property type="entry name" value="SF2_C_DEAD"/>
    <property type="match status" value="1"/>
</dbReference>
<evidence type="ECO:0000313" key="11">
    <source>
        <dbReference type="Proteomes" id="UP000042527"/>
    </source>
</evidence>
<dbReference type="PROSITE" id="PS51194">
    <property type="entry name" value="HELICASE_CTER"/>
    <property type="match status" value="1"/>
</dbReference>
<evidence type="ECO:0000256" key="4">
    <source>
        <dbReference type="ARBA" id="ARBA00022840"/>
    </source>
</evidence>
<dbReference type="EMBL" id="CDNC01000003">
    <property type="protein sequence ID" value="CEM60834.1"/>
    <property type="molecule type" value="Genomic_DNA"/>
</dbReference>
<keyword evidence="11" id="KW-1185">Reference proteome</keyword>
<accession>A0A0B7GQG5</accession>
<dbReference type="InterPro" id="IPR050079">
    <property type="entry name" value="DEAD_box_RNA_helicase"/>
</dbReference>
<dbReference type="Proteomes" id="UP000323594">
    <property type="component" value="Chromosome"/>
</dbReference>
<dbReference type="GO" id="GO:0003676">
    <property type="term" value="F:nucleic acid binding"/>
    <property type="evidence" value="ECO:0007669"/>
    <property type="project" value="InterPro"/>
</dbReference>
<evidence type="ECO:0000259" key="7">
    <source>
        <dbReference type="PROSITE" id="PS51192"/>
    </source>
</evidence>
<dbReference type="GO" id="GO:0005829">
    <property type="term" value="C:cytosol"/>
    <property type="evidence" value="ECO:0007669"/>
    <property type="project" value="TreeGrafter"/>
</dbReference>
<dbReference type="Pfam" id="PF00271">
    <property type="entry name" value="Helicase_C"/>
    <property type="match status" value="1"/>
</dbReference>
<dbReference type="InterPro" id="IPR027417">
    <property type="entry name" value="P-loop_NTPase"/>
</dbReference>
<keyword evidence="2 6" id="KW-0378">Hydrolase</keyword>
<dbReference type="AlphaFoldDB" id="A0A0B7GQG5"/>
<dbReference type="GO" id="GO:0016787">
    <property type="term" value="F:hydrolase activity"/>
    <property type="evidence" value="ECO:0007669"/>
    <property type="project" value="UniProtKB-KW"/>
</dbReference>
<comment type="similarity">
    <text evidence="5 6">Belongs to the DEAD box helicase family.</text>
</comment>
<dbReference type="PROSITE" id="PS00039">
    <property type="entry name" value="DEAD_ATP_HELICASE"/>
    <property type="match status" value="1"/>
</dbReference>
<evidence type="ECO:0000313" key="9">
    <source>
        <dbReference type="EMBL" id="CEM60834.1"/>
    </source>
</evidence>
<dbReference type="EMBL" id="CP042817">
    <property type="protein sequence ID" value="QEJ97703.1"/>
    <property type="molecule type" value="Genomic_DNA"/>
</dbReference>
<feature type="domain" description="Helicase C-terminal" evidence="8">
    <location>
        <begin position="237"/>
        <end position="384"/>
    </location>
</feature>
<reference evidence="10 12" key="3">
    <citation type="submission" date="2019-08" db="EMBL/GenBank/DDBJ databases">
        <authorList>
            <person name="Kuhnert P."/>
        </authorList>
    </citation>
    <scope>NUCLEOTIDE SEQUENCE [LARGE SCALE GENOMIC DNA]</scope>
    <source>
        <strain evidence="10 12">B36.5</strain>
    </source>
</reference>
<proteinExistence type="inferred from homology"/>
<gene>
    <name evidence="10" type="ORF">FUT82_06630</name>
    <name evidence="9" type="ORF">TPHV1_110060</name>
</gene>
<dbReference type="InterPro" id="IPR000629">
    <property type="entry name" value="RNA-helicase_DEAD-box_CS"/>
</dbReference>
<evidence type="ECO:0000256" key="5">
    <source>
        <dbReference type="ARBA" id="ARBA00038437"/>
    </source>
</evidence>
<keyword evidence="3 6" id="KW-0347">Helicase</keyword>
<dbReference type="SMART" id="SM00490">
    <property type="entry name" value="HELICc"/>
    <property type="match status" value="1"/>
</dbReference>
<evidence type="ECO:0000313" key="12">
    <source>
        <dbReference type="Proteomes" id="UP000323594"/>
    </source>
</evidence>
<dbReference type="Pfam" id="PF00270">
    <property type="entry name" value="DEAD"/>
    <property type="match status" value="1"/>
</dbReference>
<evidence type="ECO:0000259" key="8">
    <source>
        <dbReference type="PROSITE" id="PS51194"/>
    </source>
</evidence>
<evidence type="ECO:0000256" key="6">
    <source>
        <dbReference type="RuleBase" id="RU000492"/>
    </source>
</evidence>
<dbReference type="PANTHER" id="PTHR47959">
    <property type="entry name" value="ATP-DEPENDENT RNA HELICASE RHLE-RELATED"/>
    <property type="match status" value="1"/>
</dbReference>
<dbReference type="GO" id="GO:0003724">
    <property type="term" value="F:RNA helicase activity"/>
    <property type="evidence" value="ECO:0007669"/>
    <property type="project" value="UniProtKB-ARBA"/>
</dbReference>
<dbReference type="InterPro" id="IPR014001">
    <property type="entry name" value="Helicase_ATP-bd"/>
</dbReference>
<dbReference type="PANTHER" id="PTHR47959:SF1">
    <property type="entry name" value="ATP-DEPENDENT RNA HELICASE DBPA"/>
    <property type="match status" value="1"/>
</dbReference>
<dbReference type="InterPro" id="IPR044742">
    <property type="entry name" value="DEAD/DEAH_RhlB"/>
</dbReference>
<protein>
    <submittedName>
        <fullName evidence="9">DEAD/DEAH box helicase</fullName>
    </submittedName>
</protein>
<name>A0A0B7GQG5_TREPH</name>
<dbReference type="OrthoDB" id="9805696at2"/>
<dbReference type="InterPro" id="IPR001650">
    <property type="entry name" value="Helicase_C-like"/>
</dbReference>
<reference evidence="9" key="2">
    <citation type="submission" date="2015-01" db="EMBL/GenBank/DDBJ databases">
        <authorList>
            <person name="Xiang T."/>
            <person name="Song Y."/>
            <person name="Huang L."/>
            <person name="Wang B."/>
            <person name="Wu P."/>
        </authorList>
    </citation>
    <scope>NUCLEOTIDE SEQUENCE [LARGE SCALE GENOMIC DNA]</scope>
    <source>
        <strain evidence="9">V1</strain>
    </source>
</reference>
<evidence type="ECO:0000313" key="10">
    <source>
        <dbReference type="EMBL" id="QEJ97703.1"/>
    </source>
</evidence>
<organism evidence="9 11">
    <name type="scientific">Treponema phagedenis</name>
    <dbReference type="NCBI Taxonomy" id="162"/>
    <lineage>
        <taxon>Bacteria</taxon>
        <taxon>Pseudomonadati</taxon>
        <taxon>Spirochaetota</taxon>
        <taxon>Spirochaetia</taxon>
        <taxon>Spirochaetales</taxon>
        <taxon>Treponemataceae</taxon>
        <taxon>Treponema</taxon>
    </lineage>
</organism>
<dbReference type="SMART" id="SM00487">
    <property type="entry name" value="DEXDc"/>
    <property type="match status" value="1"/>
</dbReference>
<dbReference type="InterPro" id="IPR011545">
    <property type="entry name" value="DEAD/DEAH_box_helicase_dom"/>
</dbReference>